<proteinExistence type="predicted"/>
<name>A0A4C1V7B6_EUMVA</name>
<gene>
    <name evidence="3" type="ORF">EVAR_30750_1</name>
</gene>
<dbReference type="STRING" id="151549.A0A4C1V7B6"/>
<feature type="domain" description="Integrase catalytic" evidence="2">
    <location>
        <begin position="1"/>
        <end position="170"/>
    </location>
</feature>
<evidence type="ECO:0000256" key="1">
    <source>
        <dbReference type="SAM" id="MobiDB-lite"/>
    </source>
</evidence>
<sequence>MEVTVGRRREKRWAALFTYLTTRAVHMEVASLLSADSMIMALQRFIARRGQPDTLYSDHGTNFVGAAAELARAHLEIQERMSDEATTRAIRWLRIFPHAPHMAGSWERLVRSIKVALSATLHTRAPRDEVLHTLLMEAEFVGNCRPLTHISVLPGDPTALTPNHFLLGSAAGRRQPGHFNTYEECSRKQLRASQALAKMAARIRCRDVTSGQRGGHRSSSETRSSSPIPPYHATHGRGASSKRSTRESTGKCEWWTFARLTDEAEGARRAGPLIGRTKRDARIQEGGRAQRTALLYASAAHSSPTHISSVRALGPNGRPRAPAPSALSTTLLHCVFCADRRPAAPRDPPGPADRESAAPPATTLHTRHGRWPFPFSERQTRTDLGPPALEGAPRRYQVSPAHPPSSLTPSSVPRLLVPGSRQAGPRRLLFAPANNRNQLGTCACDRGLQTNGQA</sequence>
<accession>A0A4C1V7B6</accession>
<evidence type="ECO:0000313" key="3">
    <source>
        <dbReference type="EMBL" id="GBP34197.1"/>
    </source>
</evidence>
<dbReference type="EMBL" id="BGZK01000285">
    <property type="protein sequence ID" value="GBP34197.1"/>
    <property type="molecule type" value="Genomic_DNA"/>
</dbReference>
<dbReference type="PANTHER" id="PTHR47331:SF1">
    <property type="entry name" value="GAG-LIKE PROTEIN"/>
    <property type="match status" value="1"/>
</dbReference>
<dbReference type="InterPro" id="IPR012337">
    <property type="entry name" value="RNaseH-like_sf"/>
</dbReference>
<dbReference type="SUPFAM" id="SSF53098">
    <property type="entry name" value="Ribonuclease H-like"/>
    <property type="match status" value="1"/>
</dbReference>
<keyword evidence="4" id="KW-1185">Reference proteome</keyword>
<dbReference type="Gene3D" id="3.30.420.10">
    <property type="entry name" value="Ribonuclease H-like superfamily/Ribonuclease H"/>
    <property type="match status" value="1"/>
</dbReference>
<comment type="caution">
    <text evidence="3">The sequence shown here is derived from an EMBL/GenBank/DDBJ whole genome shotgun (WGS) entry which is preliminary data.</text>
</comment>
<protein>
    <recommendedName>
        <fullName evidence="2">Integrase catalytic domain-containing protein</fullName>
    </recommendedName>
</protein>
<dbReference type="Proteomes" id="UP000299102">
    <property type="component" value="Unassembled WGS sequence"/>
</dbReference>
<dbReference type="OrthoDB" id="8958038at2759"/>
<dbReference type="AlphaFoldDB" id="A0A4C1V7B6"/>
<feature type="region of interest" description="Disordered" evidence="1">
    <location>
        <begin position="342"/>
        <end position="414"/>
    </location>
</feature>
<reference evidence="3 4" key="1">
    <citation type="journal article" date="2019" name="Commun. Biol.">
        <title>The bagworm genome reveals a unique fibroin gene that provides high tensile strength.</title>
        <authorList>
            <person name="Kono N."/>
            <person name="Nakamura H."/>
            <person name="Ohtoshi R."/>
            <person name="Tomita M."/>
            <person name="Numata K."/>
            <person name="Arakawa K."/>
        </authorList>
    </citation>
    <scope>NUCLEOTIDE SEQUENCE [LARGE SCALE GENOMIC DNA]</scope>
</reference>
<evidence type="ECO:0000313" key="4">
    <source>
        <dbReference type="Proteomes" id="UP000299102"/>
    </source>
</evidence>
<dbReference type="InterPro" id="IPR001584">
    <property type="entry name" value="Integrase_cat-core"/>
</dbReference>
<dbReference type="GO" id="GO:0003676">
    <property type="term" value="F:nucleic acid binding"/>
    <property type="evidence" value="ECO:0007669"/>
    <property type="project" value="InterPro"/>
</dbReference>
<dbReference type="PROSITE" id="PS50994">
    <property type="entry name" value="INTEGRASE"/>
    <property type="match status" value="1"/>
</dbReference>
<feature type="region of interest" description="Disordered" evidence="1">
    <location>
        <begin position="204"/>
        <end position="245"/>
    </location>
</feature>
<organism evidence="3 4">
    <name type="scientific">Eumeta variegata</name>
    <name type="common">Bagworm moth</name>
    <name type="synonym">Eumeta japonica</name>
    <dbReference type="NCBI Taxonomy" id="151549"/>
    <lineage>
        <taxon>Eukaryota</taxon>
        <taxon>Metazoa</taxon>
        <taxon>Ecdysozoa</taxon>
        <taxon>Arthropoda</taxon>
        <taxon>Hexapoda</taxon>
        <taxon>Insecta</taxon>
        <taxon>Pterygota</taxon>
        <taxon>Neoptera</taxon>
        <taxon>Endopterygota</taxon>
        <taxon>Lepidoptera</taxon>
        <taxon>Glossata</taxon>
        <taxon>Ditrysia</taxon>
        <taxon>Tineoidea</taxon>
        <taxon>Psychidae</taxon>
        <taxon>Oiketicinae</taxon>
        <taxon>Eumeta</taxon>
    </lineage>
</organism>
<dbReference type="InterPro" id="IPR036397">
    <property type="entry name" value="RNaseH_sf"/>
</dbReference>
<dbReference type="GO" id="GO:0015074">
    <property type="term" value="P:DNA integration"/>
    <property type="evidence" value="ECO:0007669"/>
    <property type="project" value="InterPro"/>
</dbReference>
<dbReference type="PANTHER" id="PTHR47331">
    <property type="entry name" value="PHD-TYPE DOMAIN-CONTAINING PROTEIN"/>
    <property type="match status" value="1"/>
</dbReference>
<evidence type="ECO:0000259" key="2">
    <source>
        <dbReference type="PROSITE" id="PS50994"/>
    </source>
</evidence>